<organism evidence="2 3">
    <name type="scientific">Gulo gulo</name>
    <name type="common">Wolverine</name>
    <name type="synonym">Gluton</name>
    <dbReference type="NCBI Taxonomy" id="48420"/>
    <lineage>
        <taxon>Eukaryota</taxon>
        <taxon>Metazoa</taxon>
        <taxon>Chordata</taxon>
        <taxon>Craniata</taxon>
        <taxon>Vertebrata</taxon>
        <taxon>Euteleostomi</taxon>
        <taxon>Mammalia</taxon>
        <taxon>Eutheria</taxon>
        <taxon>Laurasiatheria</taxon>
        <taxon>Carnivora</taxon>
        <taxon>Caniformia</taxon>
        <taxon>Musteloidea</taxon>
        <taxon>Mustelidae</taxon>
        <taxon>Guloninae</taxon>
        <taxon>Gulo</taxon>
    </lineage>
</organism>
<feature type="non-terminal residue" evidence="2">
    <location>
        <position position="87"/>
    </location>
</feature>
<accession>A0A9X9M440</accession>
<evidence type="ECO:0000256" key="1">
    <source>
        <dbReference type="SAM" id="MobiDB-lite"/>
    </source>
</evidence>
<gene>
    <name evidence="2" type="ORF">BN2614_LOCUS2</name>
</gene>
<feature type="compositionally biased region" description="Gly residues" evidence="1">
    <location>
        <begin position="75"/>
        <end position="87"/>
    </location>
</feature>
<name>A0A9X9M440_GULGU</name>
<feature type="non-terminal residue" evidence="2">
    <location>
        <position position="1"/>
    </location>
</feature>
<feature type="region of interest" description="Disordered" evidence="1">
    <location>
        <begin position="67"/>
        <end position="87"/>
    </location>
</feature>
<protein>
    <submittedName>
        <fullName evidence="2">Uncharacterized protein</fullName>
    </submittedName>
</protein>
<proteinExistence type="predicted"/>
<comment type="caution">
    <text evidence="2">The sequence shown here is derived from an EMBL/GenBank/DDBJ whole genome shotgun (WGS) entry which is preliminary data.</text>
</comment>
<keyword evidence="3" id="KW-1185">Reference proteome</keyword>
<sequence>LGGAHESGIKSFHCDSPSALRGARGWTFQISLTSGGSSEIFMSGGLLSAKSELPGDKKGRDSTNIASKLGLLVKPGGGAQGPGGEQG</sequence>
<dbReference type="EMBL" id="CYRY02041725">
    <property type="protein sequence ID" value="VCX31574.1"/>
    <property type="molecule type" value="Genomic_DNA"/>
</dbReference>
<evidence type="ECO:0000313" key="3">
    <source>
        <dbReference type="Proteomes" id="UP000269945"/>
    </source>
</evidence>
<reference evidence="2 3" key="1">
    <citation type="submission" date="2018-10" db="EMBL/GenBank/DDBJ databases">
        <authorList>
            <person name="Ekblom R."/>
            <person name="Jareborg N."/>
        </authorList>
    </citation>
    <scope>NUCLEOTIDE SEQUENCE [LARGE SCALE GENOMIC DNA]</scope>
    <source>
        <tissue evidence="2">Muscle</tissue>
    </source>
</reference>
<dbReference type="Proteomes" id="UP000269945">
    <property type="component" value="Unassembled WGS sequence"/>
</dbReference>
<evidence type="ECO:0000313" key="2">
    <source>
        <dbReference type="EMBL" id="VCX31574.1"/>
    </source>
</evidence>
<dbReference type="AlphaFoldDB" id="A0A9X9M440"/>